<organism evidence="4 5">
    <name type="scientific">Splendidivirga corallicola</name>
    <dbReference type="NCBI Taxonomy" id="3051826"/>
    <lineage>
        <taxon>Bacteria</taxon>
        <taxon>Pseudomonadati</taxon>
        <taxon>Bacteroidota</taxon>
        <taxon>Cytophagia</taxon>
        <taxon>Cytophagales</taxon>
        <taxon>Splendidivirgaceae</taxon>
        <taxon>Splendidivirga</taxon>
    </lineage>
</organism>
<dbReference type="Pfam" id="PF03061">
    <property type="entry name" value="4HBT"/>
    <property type="match status" value="1"/>
</dbReference>
<dbReference type="PANTHER" id="PTHR21660">
    <property type="entry name" value="THIOESTERASE SUPERFAMILY MEMBER-RELATED"/>
    <property type="match status" value="1"/>
</dbReference>
<dbReference type="Gene3D" id="3.10.129.10">
    <property type="entry name" value="Hotdog Thioesterase"/>
    <property type="match status" value="1"/>
</dbReference>
<evidence type="ECO:0000313" key="4">
    <source>
        <dbReference type="EMBL" id="MDN5203778.1"/>
    </source>
</evidence>
<dbReference type="SUPFAM" id="SSF54637">
    <property type="entry name" value="Thioesterase/thiol ester dehydrase-isomerase"/>
    <property type="match status" value="1"/>
</dbReference>
<keyword evidence="2" id="KW-0378">Hydrolase</keyword>
<evidence type="ECO:0000313" key="5">
    <source>
        <dbReference type="Proteomes" id="UP001172082"/>
    </source>
</evidence>
<accession>A0ABT8KW03</accession>
<dbReference type="Proteomes" id="UP001172082">
    <property type="component" value="Unassembled WGS sequence"/>
</dbReference>
<reference evidence="4" key="1">
    <citation type="submission" date="2023-06" db="EMBL/GenBank/DDBJ databases">
        <title>Genomic of Parafulvivirga corallium.</title>
        <authorList>
            <person name="Wang G."/>
        </authorList>
    </citation>
    <scope>NUCLEOTIDE SEQUENCE</scope>
    <source>
        <strain evidence="4">BMA10</strain>
    </source>
</reference>
<dbReference type="CDD" id="cd03443">
    <property type="entry name" value="PaaI_thioesterase"/>
    <property type="match status" value="1"/>
</dbReference>
<name>A0ABT8KW03_9BACT</name>
<gene>
    <name evidence="4" type="ORF">QQ008_20475</name>
</gene>
<dbReference type="InterPro" id="IPR029069">
    <property type="entry name" value="HotDog_dom_sf"/>
</dbReference>
<dbReference type="RefSeq" id="WP_346753801.1">
    <property type="nucleotide sequence ID" value="NZ_JAUJEA010000008.1"/>
</dbReference>
<evidence type="ECO:0000256" key="1">
    <source>
        <dbReference type="ARBA" id="ARBA00008324"/>
    </source>
</evidence>
<proteinExistence type="inferred from homology"/>
<evidence type="ECO:0000256" key="2">
    <source>
        <dbReference type="ARBA" id="ARBA00022801"/>
    </source>
</evidence>
<dbReference type="InterPro" id="IPR003736">
    <property type="entry name" value="PAAI_dom"/>
</dbReference>
<dbReference type="NCBIfam" id="TIGR00369">
    <property type="entry name" value="unchar_dom_1"/>
    <property type="match status" value="1"/>
</dbReference>
<dbReference type="EMBL" id="JAUJEA010000008">
    <property type="protein sequence ID" value="MDN5203778.1"/>
    <property type="molecule type" value="Genomic_DNA"/>
</dbReference>
<dbReference type="InterPro" id="IPR039298">
    <property type="entry name" value="ACOT13"/>
</dbReference>
<sequence>MEEIIPFHKVIGLQLIEMDSGTAKILVPYKPILVGDPRTNHIHGGVISTAMDAAGGAAGMTTLNSSKDQISTIDIRIDYLYPGKPEDILVEGSIVKDGSSVIFTQMTAYHPSNKELIAEGRAIYRVKRI</sequence>
<protein>
    <submittedName>
        <fullName evidence="4">Hotdog fold thioesterase</fullName>
    </submittedName>
</protein>
<dbReference type="PANTHER" id="PTHR21660:SF1">
    <property type="entry name" value="ACYL-COENZYME A THIOESTERASE 13"/>
    <property type="match status" value="1"/>
</dbReference>
<comment type="caution">
    <text evidence="4">The sequence shown here is derived from an EMBL/GenBank/DDBJ whole genome shotgun (WGS) entry which is preliminary data.</text>
</comment>
<dbReference type="InterPro" id="IPR006683">
    <property type="entry name" value="Thioestr_dom"/>
</dbReference>
<keyword evidence="5" id="KW-1185">Reference proteome</keyword>
<evidence type="ECO:0000259" key="3">
    <source>
        <dbReference type="Pfam" id="PF03061"/>
    </source>
</evidence>
<feature type="domain" description="Thioesterase" evidence="3">
    <location>
        <begin position="40"/>
        <end position="115"/>
    </location>
</feature>
<comment type="similarity">
    <text evidence="1">Belongs to the thioesterase PaaI family.</text>
</comment>